<dbReference type="Pfam" id="PF04892">
    <property type="entry name" value="VanZ"/>
    <property type="match status" value="1"/>
</dbReference>
<feature type="transmembrane region" description="Helical" evidence="1">
    <location>
        <begin position="12"/>
        <end position="30"/>
    </location>
</feature>
<reference evidence="3 4" key="1">
    <citation type="submission" date="2023-10" db="EMBL/GenBank/DDBJ databases">
        <title>A novel Glycoside Hydrolase 43-Like Enzyme from Clostrdium boliviensis is an Endo-xylanase, and a Candidate for Xylooligosaccharides Production from Different Xylan Substrates.</title>
        <authorList>
            <person name="Alvarez M.T."/>
            <person name="Rocabado-Villegas L.R."/>
            <person name="Salas-Veizaga D.M."/>
            <person name="Linares-Pasten J.A."/>
            <person name="Gudmundsdottir E.E."/>
            <person name="Hreggvidsson G.O."/>
            <person name="Adlercreutz P."/>
            <person name="Nordberg Karlsson E."/>
        </authorList>
    </citation>
    <scope>NUCLEOTIDE SEQUENCE [LARGE SCALE GENOMIC DNA]</scope>
    <source>
        <strain evidence="3 4">E-1</strain>
    </source>
</reference>
<feature type="transmembrane region" description="Helical" evidence="1">
    <location>
        <begin position="91"/>
        <end position="112"/>
    </location>
</feature>
<feature type="transmembrane region" description="Helical" evidence="1">
    <location>
        <begin position="50"/>
        <end position="71"/>
    </location>
</feature>
<feature type="transmembrane region" description="Helical" evidence="1">
    <location>
        <begin position="149"/>
        <end position="167"/>
    </location>
</feature>
<keyword evidence="1" id="KW-0472">Membrane</keyword>
<evidence type="ECO:0000256" key="1">
    <source>
        <dbReference type="SAM" id="Phobius"/>
    </source>
</evidence>
<dbReference type="PANTHER" id="PTHR36834">
    <property type="entry name" value="MEMBRANE PROTEIN-RELATED"/>
    <property type="match status" value="1"/>
</dbReference>
<comment type="caution">
    <text evidence="3">The sequence shown here is derived from an EMBL/GenBank/DDBJ whole genome shotgun (WGS) entry which is preliminary data.</text>
</comment>
<feature type="transmembrane region" description="Helical" evidence="1">
    <location>
        <begin position="119"/>
        <end position="137"/>
    </location>
</feature>
<keyword evidence="1" id="KW-1133">Transmembrane helix</keyword>
<gene>
    <name evidence="3" type="ORF">RZO55_06880</name>
</gene>
<dbReference type="RefSeq" id="WP_318063551.1">
    <property type="nucleotide sequence ID" value="NZ_JAWONS010000109.1"/>
</dbReference>
<dbReference type="InterPro" id="IPR053150">
    <property type="entry name" value="Teicoplanin_resist-assoc"/>
</dbReference>
<sequence length="171" mass="19300">MITYILEDMKQPVSYLVSGIGAGIAAYFFMKGVRCCLGKKQKCKKHSISLFLWVAYLVVLARTVYFCRPSLSRNKVNLAVMGTWGTSLRSHVYVIENFILFIPFGILLPLCFPKARKSQNCILTGCVLSIFIETVQYMTQRGNCELDDVIMNTLGTLVGWVIYTGFINSKK</sequence>
<dbReference type="EMBL" id="JAWONS010000109">
    <property type="protein sequence ID" value="MDW2797299.1"/>
    <property type="molecule type" value="Genomic_DNA"/>
</dbReference>
<evidence type="ECO:0000313" key="3">
    <source>
        <dbReference type="EMBL" id="MDW2797299.1"/>
    </source>
</evidence>
<feature type="domain" description="VanZ-like" evidence="2">
    <location>
        <begin position="54"/>
        <end position="164"/>
    </location>
</feature>
<organism evidence="3 4">
    <name type="scientific">Clostridium boliviensis</name>
    <dbReference type="NCBI Taxonomy" id="318465"/>
    <lineage>
        <taxon>Bacteria</taxon>
        <taxon>Bacillati</taxon>
        <taxon>Bacillota</taxon>
        <taxon>Clostridia</taxon>
        <taxon>Eubacteriales</taxon>
        <taxon>Clostridiaceae</taxon>
        <taxon>Clostridium</taxon>
    </lineage>
</organism>
<keyword evidence="4" id="KW-1185">Reference proteome</keyword>
<evidence type="ECO:0000313" key="4">
    <source>
        <dbReference type="Proteomes" id="UP001276854"/>
    </source>
</evidence>
<proteinExistence type="predicted"/>
<accession>A0ABU4GI67</accession>
<protein>
    <submittedName>
        <fullName evidence="3">VanZ family protein</fullName>
    </submittedName>
</protein>
<dbReference type="InterPro" id="IPR006976">
    <property type="entry name" value="VanZ-like"/>
</dbReference>
<keyword evidence="1" id="KW-0812">Transmembrane</keyword>
<evidence type="ECO:0000259" key="2">
    <source>
        <dbReference type="Pfam" id="PF04892"/>
    </source>
</evidence>
<name>A0ABU4GI67_9CLOT</name>
<dbReference type="PANTHER" id="PTHR36834:SF1">
    <property type="entry name" value="INTEGRAL MEMBRANE PROTEIN"/>
    <property type="match status" value="1"/>
</dbReference>
<dbReference type="Proteomes" id="UP001276854">
    <property type="component" value="Unassembled WGS sequence"/>
</dbReference>